<dbReference type="PANTHER" id="PTHR16284:SF13">
    <property type="entry name" value="PROTEIN CDV3 HOMOLOG"/>
    <property type="match status" value="1"/>
</dbReference>
<evidence type="ECO:0008006" key="5">
    <source>
        <dbReference type="Google" id="ProtNLM"/>
    </source>
</evidence>
<dbReference type="InterPro" id="IPR026806">
    <property type="entry name" value="CDV3"/>
</dbReference>
<evidence type="ECO:0000313" key="3">
    <source>
        <dbReference type="EMBL" id="CAJ0598505.1"/>
    </source>
</evidence>
<feature type="compositionally biased region" description="Basic and acidic residues" evidence="2">
    <location>
        <begin position="258"/>
        <end position="267"/>
    </location>
</feature>
<feature type="compositionally biased region" description="Polar residues" evidence="2">
    <location>
        <begin position="61"/>
        <end position="73"/>
    </location>
</feature>
<gene>
    <name evidence="3" type="ORF">CYNAS_LOCUS10488</name>
</gene>
<feature type="compositionally biased region" description="Basic and acidic residues" evidence="2">
    <location>
        <begin position="183"/>
        <end position="194"/>
    </location>
</feature>
<keyword evidence="4" id="KW-1185">Reference proteome</keyword>
<accession>A0AA36M5H1</accession>
<dbReference type="PANTHER" id="PTHR16284">
    <property type="entry name" value="PROTEIN CDV3 HOMOLOG"/>
    <property type="match status" value="1"/>
</dbReference>
<feature type="compositionally biased region" description="Basic and acidic residues" evidence="2">
    <location>
        <begin position="128"/>
        <end position="143"/>
    </location>
</feature>
<feature type="compositionally biased region" description="Basic and acidic residues" evidence="2">
    <location>
        <begin position="47"/>
        <end position="59"/>
    </location>
</feature>
<dbReference type="GO" id="GO:0005737">
    <property type="term" value="C:cytoplasm"/>
    <property type="evidence" value="ECO:0007669"/>
    <property type="project" value="TreeGrafter"/>
</dbReference>
<dbReference type="EMBL" id="CATQJL010000223">
    <property type="protein sequence ID" value="CAJ0598505.1"/>
    <property type="molecule type" value="Genomic_DNA"/>
</dbReference>
<protein>
    <recommendedName>
        <fullName evidence="5">Protein CDV3 homolog</fullName>
    </recommendedName>
</protein>
<feature type="region of interest" description="Disordered" evidence="2">
    <location>
        <begin position="98"/>
        <end position="280"/>
    </location>
</feature>
<reference evidence="3" key="1">
    <citation type="submission" date="2023-07" db="EMBL/GenBank/DDBJ databases">
        <authorList>
            <consortium name="CYATHOMIX"/>
        </authorList>
    </citation>
    <scope>NUCLEOTIDE SEQUENCE</scope>
    <source>
        <strain evidence="3">N/A</strain>
    </source>
</reference>
<feature type="compositionally biased region" description="Polar residues" evidence="2">
    <location>
        <begin position="209"/>
        <end position="228"/>
    </location>
</feature>
<comment type="similarity">
    <text evidence="1">Belongs to the CDV3 family.</text>
</comment>
<feature type="region of interest" description="Disordered" evidence="2">
    <location>
        <begin position="37"/>
        <end position="79"/>
    </location>
</feature>
<evidence type="ECO:0000313" key="4">
    <source>
        <dbReference type="Proteomes" id="UP001176961"/>
    </source>
</evidence>
<organism evidence="3 4">
    <name type="scientific">Cylicocyclus nassatus</name>
    <name type="common">Nematode worm</name>
    <dbReference type="NCBI Taxonomy" id="53992"/>
    <lineage>
        <taxon>Eukaryota</taxon>
        <taxon>Metazoa</taxon>
        <taxon>Ecdysozoa</taxon>
        <taxon>Nematoda</taxon>
        <taxon>Chromadorea</taxon>
        <taxon>Rhabditida</taxon>
        <taxon>Rhabditina</taxon>
        <taxon>Rhabditomorpha</taxon>
        <taxon>Strongyloidea</taxon>
        <taxon>Strongylidae</taxon>
        <taxon>Cylicocyclus</taxon>
    </lineage>
</organism>
<sequence length="280" mass="31092">MSDDLSAFFAKKKDKKKKNVVKMEDVGHILELKVKRQEESDQLQADADARAAEEVEYQVRTRGNGNTAGNQSSEESEWIDYTDTNQGRLEGLKIKDMGADSGDVAEEEQIDDEDQKAHTESVRTWGQVEKKEEEDHQNDDHFANLKQKTAYVIPAQRHSAMRGGSQRVDISNNEMFPSLADASKIEKDKKEDSKSGGWVKSSNIGGGNQMTENRPISTTNRWNTSAGPPTSAARERDRESALKAVAAHSAAPTPAPIVREKESEAPKPAKYVPPSLRNRN</sequence>
<name>A0AA36M5H1_CYLNA</name>
<dbReference type="AlphaFoldDB" id="A0AA36M5H1"/>
<proteinExistence type="inferred from homology"/>
<evidence type="ECO:0000256" key="1">
    <source>
        <dbReference type="ARBA" id="ARBA00006062"/>
    </source>
</evidence>
<feature type="compositionally biased region" description="Acidic residues" evidence="2">
    <location>
        <begin position="103"/>
        <end position="114"/>
    </location>
</feature>
<dbReference type="Proteomes" id="UP001176961">
    <property type="component" value="Unassembled WGS sequence"/>
</dbReference>
<comment type="caution">
    <text evidence="3">The sequence shown here is derived from an EMBL/GenBank/DDBJ whole genome shotgun (WGS) entry which is preliminary data.</text>
</comment>
<feature type="compositionally biased region" description="Low complexity" evidence="2">
    <location>
        <begin position="242"/>
        <end position="252"/>
    </location>
</feature>
<evidence type="ECO:0000256" key="2">
    <source>
        <dbReference type="SAM" id="MobiDB-lite"/>
    </source>
</evidence>